<gene>
    <name evidence="4" type="ORF">E6O75_ATG01909</name>
</gene>
<dbReference type="Pfam" id="PF18142">
    <property type="entry name" value="SLATT_fungal"/>
    <property type="match status" value="1"/>
</dbReference>
<evidence type="ECO:0000256" key="2">
    <source>
        <dbReference type="SAM" id="Phobius"/>
    </source>
</evidence>
<evidence type="ECO:0000256" key="1">
    <source>
        <dbReference type="SAM" id="Coils"/>
    </source>
</evidence>
<keyword evidence="1" id="KW-0175">Coiled coil</keyword>
<dbReference type="AlphaFoldDB" id="A0A4Z1P3X6"/>
<feature type="coiled-coil region" evidence="1">
    <location>
        <begin position="233"/>
        <end position="311"/>
    </location>
</feature>
<accession>A0A4Z1P3X6</accession>
<feature type="transmembrane region" description="Helical" evidence="2">
    <location>
        <begin position="80"/>
        <end position="99"/>
    </location>
</feature>
<dbReference type="InterPro" id="IPR041622">
    <property type="entry name" value="SLATT_fungi"/>
</dbReference>
<keyword evidence="5" id="KW-1185">Reference proteome</keyword>
<dbReference type="Proteomes" id="UP000298493">
    <property type="component" value="Unassembled WGS sequence"/>
</dbReference>
<evidence type="ECO:0000313" key="4">
    <source>
        <dbReference type="EMBL" id="TID22735.1"/>
    </source>
</evidence>
<dbReference type="PANTHER" id="PTHR38793:SF3">
    <property type="entry name" value="SMODS AND SLOG-ASSOCIATING 2TM EFFECTOR DOMAIN-CONTAINING PROTEIN"/>
    <property type="match status" value="1"/>
</dbReference>
<protein>
    <recommendedName>
        <fullName evidence="3">SMODS and SLOG-associating 2TM effector domain-containing protein</fullName>
    </recommendedName>
</protein>
<dbReference type="PANTHER" id="PTHR38793">
    <property type="entry name" value="SLATT_FUNGAL DOMAIN-CONTAINING PROTEIN-RELATED"/>
    <property type="match status" value="1"/>
</dbReference>
<dbReference type="EMBL" id="SNSC02000007">
    <property type="protein sequence ID" value="TID22735.1"/>
    <property type="molecule type" value="Genomic_DNA"/>
</dbReference>
<keyword evidence="2" id="KW-0812">Transmembrane</keyword>
<sequence length="344" mass="37893">MNLASIASFLAETHSTGFFSNGNGGRPAPNLGIYVRVIRNEQAAKIGFKYFSWIINGCLGLQIVVAAALTALGAAGGSRVAVTVFGAINTIIAGFLTFLKGSGMPNWFKYYQTEWKRVREFIEQHERNFSRPGCELEVYGVVDMVEKMYDEVKADLEASQPDRFAGNSSRKPGMYGEQVSTYAFNPNVSLPGMGMLNEKSKAIEAGFGSKVKNLASEITHHAHEAQVVVKEMEAKKERAMEGASRELAEYAEKKERLEDTVVDEVKNLTVDIDQKAREVEQAAREAEASQREAVARAVREARENVARAEAEAAARSTVAIPITVSVSSPALNDERHDEEWKEKH</sequence>
<keyword evidence="2" id="KW-1133">Transmembrane helix</keyword>
<keyword evidence="2" id="KW-0472">Membrane</keyword>
<evidence type="ECO:0000259" key="3">
    <source>
        <dbReference type="Pfam" id="PF18142"/>
    </source>
</evidence>
<feature type="domain" description="SMODS and SLOG-associating 2TM effector" evidence="3">
    <location>
        <begin position="36"/>
        <end position="155"/>
    </location>
</feature>
<proteinExistence type="predicted"/>
<feature type="transmembrane region" description="Helical" evidence="2">
    <location>
        <begin position="50"/>
        <end position="74"/>
    </location>
</feature>
<dbReference type="NCBIfam" id="NF033635">
    <property type="entry name" value="SLATT_fungal"/>
    <property type="match status" value="1"/>
</dbReference>
<reference evidence="4 5" key="1">
    <citation type="submission" date="2019-04" db="EMBL/GenBank/DDBJ databases">
        <title>High contiguity whole genome sequence and gene annotation resource for two Venturia nashicola isolates.</title>
        <authorList>
            <person name="Prokchorchik M."/>
            <person name="Won K."/>
            <person name="Lee Y."/>
            <person name="Choi E.D."/>
            <person name="Segonzac C."/>
            <person name="Sohn K.H."/>
        </authorList>
    </citation>
    <scope>NUCLEOTIDE SEQUENCE [LARGE SCALE GENOMIC DNA]</scope>
    <source>
        <strain evidence="4 5">PRI2</strain>
    </source>
</reference>
<evidence type="ECO:0000313" key="5">
    <source>
        <dbReference type="Proteomes" id="UP000298493"/>
    </source>
</evidence>
<organism evidence="4 5">
    <name type="scientific">Venturia nashicola</name>
    <dbReference type="NCBI Taxonomy" id="86259"/>
    <lineage>
        <taxon>Eukaryota</taxon>
        <taxon>Fungi</taxon>
        <taxon>Dikarya</taxon>
        <taxon>Ascomycota</taxon>
        <taxon>Pezizomycotina</taxon>
        <taxon>Dothideomycetes</taxon>
        <taxon>Pleosporomycetidae</taxon>
        <taxon>Venturiales</taxon>
        <taxon>Venturiaceae</taxon>
        <taxon>Venturia</taxon>
    </lineage>
</organism>
<name>A0A4Z1P3X6_9PEZI</name>
<comment type="caution">
    <text evidence="4">The sequence shown here is derived from an EMBL/GenBank/DDBJ whole genome shotgun (WGS) entry which is preliminary data.</text>
</comment>